<dbReference type="InterPro" id="IPR003741">
    <property type="entry name" value="LUD_dom"/>
</dbReference>
<feature type="domain" description="LUD" evidence="1">
    <location>
        <begin position="102"/>
        <end position="198"/>
    </location>
</feature>
<comment type="caution">
    <text evidence="2">The sequence shown here is derived from an EMBL/GenBank/DDBJ whole genome shotgun (WGS) entry which is preliminary data.</text>
</comment>
<dbReference type="Pfam" id="PF02589">
    <property type="entry name" value="LUD_dom"/>
    <property type="match status" value="1"/>
</dbReference>
<dbReference type="InterPro" id="IPR037171">
    <property type="entry name" value="NagB/RpiA_transferase-like"/>
</dbReference>
<organism evidence="2 3">
    <name type="scientific">Micromonospora thermarum</name>
    <dbReference type="NCBI Taxonomy" id="2720024"/>
    <lineage>
        <taxon>Bacteria</taxon>
        <taxon>Bacillati</taxon>
        <taxon>Actinomycetota</taxon>
        <taxon>Actinomycetes</taxon>
        <taxon>Micromonosporales</taxon>
        <taxon>Micromonosporaceae</taxon>
        <taxon>Micromonospora</taxon>
    </lineage>
</organism>
<keyword evidence="3" id="KW-1185">Reference proteome</keyword>
<dbReference type="InterPro" id="IPR024185">
    <property type="entry name" value="FTHF_cligase-like_sf"/>
</dbReference>
<dbReference type="PANTHER" id="PTHR43682:SF1">
    <property type="entry name" value="LACTATE UTILIZATION PROTEIN C"/>
    <property type="match status" value="1"/>
</dbReference>
<proteinExistence type="predicted"/>
<reference evidence="2 3" key="1">
    <citation type="submission" date="2020-03" db="EMBL/GenBank/DDBJ databases">
        <title>WGS of actinomycetes isolated from Thailand.</title>
        <authorList>
            <person name="Thawai C."/>
        </authorList>
    </citation>
    <scope>NUCLEOTIDE SEQUENCE [LARGE SCALE GENOMIC DNA]</scope>
    <source>
        <strain evidence="2 3">HSS6-12</strain>
    </source>
</reference>
<dbReference type="RefSeq" id="WP_168003818.1">
    <property type="nucleotide sequence ID" value="NZ_JAATEO010000044.1"/>
</dbReference>
<dbReference type="PANTHER" id="PTHR43682">
    <property type="entry name" value="LACTATE UTILIZATION PROTEIN C"/>
    <property type="match status" value="1"/>
</dbReference>
<evidence type="ECO:0000313" key="3">
    <source>
        <dbReference type="Proteomes" id="UP000783871"/>
    </source>
</evidence>
<dbReference type="EMBL" id="JAATEO010000044">
    <property type="protein sequence ID" value="NJP35498.1"/>
    <property type="molecule type" value="Genomic_DNA"/>
</dbReference>
<dbReference type="Proteomes" id="UP000783871">
    <property type="component" value="Unassembled WGS sequence"/>
</dbReference>
<protein>
    <submittedName>
        <fullName evidence="2">LUD domain-containing protein</fullName>
    </submittedName>
</protein>
<dbReference type="SUPFAM" id="SSF100950">
    <property type="entry name" value="NagB/RpiA/CoA transferase-like"/>
    <property type="match status" value="1"/>
</dbReference>
<evidence type="ECO:0000313" key="2">
    <source>
        <dbReference type="EMBL" id="NJP35498.1"/>
    </source>
</evidence>
<name>A0ABX0ZHS2_9ACTN</name>
<accession>A0ABX0ZHS2</accession>
<sequence>MTSRDLVLGRLRAALGGVGRGPVEVPRDYRSAGTLDLDQLVERLTDYRAHVYRVPEAAVADMIAGILPAGATVVVPPGLPPAWLPPAVTALVDDGLDNARIGAADGVVTAAAVAVAETGTVVLDGSPDQGRRVLSLLPDRHVCVVRAEQVVATVPEALARLTPHRPLTWISGPSATSDIELNRVEGVHGPRNLHVILLP</sequence>
<evidence type="ECO:0000259" key="1">
    <source>
        <dbReference type="Pfam" id="PF02589"/>
    </source>
</evidence>
<dbReference type="Gene3D" id="3.40.50.10420">
    <property type="entry name" value="NagB/RpiA/CoA transferase-like"/>
    <property type="match status" value="1"/>
</dbReference>
<gene>
    <name evidence="2" type="ORF">HCJ94_26895</name>
</gene>